<dbReference type="InterPro" id="IPR023828">
    <property type="entry name" value="Peptidase_S8_Ser-AS"/>
</dbReference>
<dbReference type="InterPro" id="IPR010259">
    <property type="entry name" value="S8pro/Inhibitor_I9"/>
</dbReference>
<feature type="transmembrane region" description="Helical" evidence="11">
    <location>
        <begin position="1570"/>
        <end position="1591"/>
    </location>
</feature>
<comment type="similarity">
    <text evidence="1 8 9">Belongs to the peptidase S8 family.</text>
</comment>
<dbReference type="Gene3D" id="3.40.50.200">
    <property type="entry name" value="Peptidase S8/S53 domain"/>
    <property type="match status" value="1"/>
</dbReference>
<feature type="active site" description="Charge relay system" evidence="8">
    <location>
        <position position="259"/>
    </location>
</feature>
<dbReference type="Gene3D" id="3.50.30.30">
    <property type="match status" value="1"/>
</dbReference>
<dbReference type="RefSeq" id="WP_343826433.1">
    <property type="nucleotide sequence ID" value="NZ_BAAACI010000006.1"/>
</dbReference>
<feature type="active site" description="Charge relay system" evidence="8">
    <location>
        <position position="193"/>
    </location>
</feature>
<dbReference type="SUPFAM" id="SSF52025">
    <property type="entry name" value="PA domain"/>
    <property type="match status" value="1"/>
</dbReference>
<dbReference type="Pfam" id="PF05922">
    <property type="entry name" value="Inhibitor_I9"/>
    <property type="match status" value="1"/>
</dbReference>
<dbReference type="PANTHER" id="PTHR43399:SF4">
    <property type="entry name" value="CELL WALL-ASSOCIATED PROTEASE"/>
    <property type="match status" value="1"/>
</dbReference>
<evidence type="ECO:0000256" key="12">
    <source>
        <dbReference type="SAM" id="SignalP"/>
    </source>
</evidence>
<feature type="region of interest" description="Disordered" evidence="10">
    <location>
        <begin position="1539"/>
        <end position="1570"/>
    </location>
</feature>
<feature type="chain" id="PRO_5045158191" description="Lactocepin" evidence="12">
    <location>
        <begin position="26"/>
        <end position="1595"/>
    </location>
</feature>
<reference evidence="19" key="1">
    <citation type="journal article" date="2019" name="Int. J. Syst. Evol. Microbiol.">
        <title>The Global Catalogue of Microorganisms (GCM) 10K type strain sequencing project: providing services to taxonomists for standard genome sequencing and annotation.</title>
        <authorList>
            <consortium name="The Broad Institute Genomics Platform"/>
            <consortium name="The Broad Institute Genome Sequencing Center for Infectious Disease"/>
            <person name="Wu L."/>
            <person name="Ma J."/>
        </authorList>
    </citation>
    <scope>NUCLEOTIDE SEQUENCE [LARGE SCALE GENOMIC DNA]</scope>
    <source>
        <strain evidence="19">JCM 1417</strain>
    </source>
</reference>
<dbReference type="EMBL" id="BAAACI010000006">
    <property type="protein sequence ID" value="GAA0773654.1"/>
    <property type="molecule type" value="Genomic_DNA"/>
</dbReference>
<dbReference type="PROSITE" id="PS00138">
    <property type="entry name" value="SUBTILASE_SER"/>
    <property type="match status" value="1"/>
</dbReference>
<dbReference type="InterPro" id="IPR034216">
    <property type="entry name" value="C5a_Peptidase"/>
</dbReference>
<dbReference type="Gene3D" id="2.60.40.10">
    <property type="entry name" value="Immunoglobulins"/>
    <property type="match status" value="6"/>
</dbReference>
<keyword evidence="5" id="KW-0677">Repeat</keyword>
<dbReference type="PANTHER" id="PTHR43399">
    <property type="entry name" value="SUBTILISIN-RELATED"/>
    <property type="match status" value="1"/>
</dbReference>
<feature type="domain" description="GH29D-like beta-sandwich" evidence="17">
    <location>
        <begin position="1334"/>
        <end position="1387"/>
    </location>
</feature>
<evidence type="ECO:0000256" key="4">
    <source>
        <dbReference type="ARBA" id="ARBA00022729"/>
    </source>
</evidence>
<evidence type="ECO:0000313" key="19">
    <source>
        <dbReference type="Proteomes" id="UP001501047"/>
    </source>
</evidence>
<dbReference type="InterPro" id="IPR023827">
    <property type="entry name" value="Peptidase_S8_Asp-AS"/>
</dbReference>
<dbReference type="Pfam" id="PF06280">
    <property type="entry name" value="fn3_5"/>
    <property type="match status" value="1"/>
</dbReference>
<dbReference type="PROSITE" id="PS00136">
    <property type="entry name" value="SUBTILASE_ASP"/>
    <property type="match status" value="1"/>
</dbReference>
<dbReference type="InterPro" id="IPR046450">
    <property type="entry name" value="PA_dom_sf"/>
</dbReference>
<dbReference type="CDD" id="cd07475">
    <property type="entry name" value="Peptidases_S8_C5a_Peptidase"/>
    <property type="match status" value="1"/>
</dbReference>
<evidence type="ECO:0000256" key="9">
    <source>
        <dbReference type="RuleBase" id="RU003355"/>
    </source>
</evidence>
<dbReference type="InterPro" id="IPR022398">
    <property type="entry name" value="Peptidase_S8_His-AS"/>
</dbReference>
<dbReference type="Pfam" id="PF09136">
    <property type="entry name" value="Glucodextran_B"/>
    <property type="match status" value="1"/>
</dbReference>
<evidence type="ECO:0000256" key="7">
    <source>
        <dbReference type="ARBA" id="ARBA00022825"/>
    </source>
</evidence>
<feature type="domain" description="Peptidase S8/S53" evidence="13">
    <location>
        <begin position="184"/>
        <end position="641"/>
    </location>
</feature>
<gene>
    <name evidence="18" type="ORF">GCM10008908_22190</name>
</gene>
<evidence type="ECO:0000256" key="8">
    <source>
        <dbReference type="PROSITE-ProRule" id="PRU01240"/>
    </source>
</evidence>
<dbReference type="InterPro" id="IPR015500">
    <property type="entry name" value="Peptidase_S8_subtilisin-rel"/>
</dbReference>
<dbReference type="NCBIfam" id="NF047446">
    <property type="entry name" value="barrel_OmpL47"/>
    <property type="match status" value="1"/>
</dbReference>
<dbReference type="Pfam" id="PF02225">
    <property type="entry name" value="PA"/>
    <property type="match status" value="1"/>
</dbReference>
<evidence type="ECO:0000256" key="1">
    <source>
        <dbReference type="ARBA" id="ARBA00011073"/>
    </source>
</evidence>
<dbReference type="InterPro" id="IPR036852">
    <property type="entry name" value="Peptidase_S8/S53_dom_sf"/>
</dbReference>
<dbReference type="InterPro" id="IPR058094">
    <property type="entry name" value="Ig-like_OmpL47-like"/>
</dbReference>
<keyword evidence="11" id="KW-0812">Transmembrane</keyword>
<evidence type="ECO:0000259" key="15">
    <source>
        <dbReference type="Pfam" id="PF05922"/>
    </source>
</evidence>
<dbReference type="InterPro" id="IPR000209">
    <property type="entry name" value="Peptidase_S8/S53_dom"/>
</dbReference>
<comment type="caution">
    <text evidence="18">The sequence shown here is derived from an EMBL/GenBank/DDBJ whole genome shotgun (WGS) entry which is preliminary data.</text>
</comment>
<dbReference type="Pfam" id="PF13290">
    <property type="entry name" value="CHB_HEX_C_1"/>
    <property type="match status" value="2"/>
</dbReference>
<name>A0ABP3VZG6_CLOSU</name>
<dbReference type="InterPro" id="IPR051048">
    <property type="entry name" value="Peptidase_S8/S53_subtilisin"/>
</dbReference>
<keyword evidence="4 12" id="KW-0732">Signal</keyword>
<organism evidence="18 19">
    <name type="scientific">Clostridium subterminale</name>
    <dbReference type="NCBI Taxonomy" id="1550"/>
    <lineage>
        <taxon>Bacteria</taxon>
        <taxon>Bacillati</taxon>
        <taxon>Bacillota</taxon>
        <taxon>Clostridia</taxon>
        <taxon>Eubacteriales</taxon>
        <taxon>Clostridiaceae</taxon>
        <taxon>Clostridium</taxon>
    </lineage>
</organism>
<dbReference type="InterPro" id="IPR003137">
    <property type="entry name" value="PA_domain"/>
</dbReference>
<feature type="domain" description="GH29D-like beta-sandwich" evidence="17">
    <location>
        <begin position="1262"/>
        <end position="1313"/>
    </location>
</feature>
<evidence type="ECO:0000259" key="14">
    <source>
        <dbReference type="Pfam" id="PF02225"/>
    </source>
</evidence>
<keyword evidence="11" id="KW-0472">Membrane</keyword>
<dbReference type="Gene3D" id="2.60.40.1710">
    <property type="entry name" value="Subtilisin-like superfamily"/>
    <property type="match status" value="1"/>
</dbReference>
<dbReference type="Pfam" id="PF00082">
    <property type="entry name" value="Peptidase_S8"/>
    <property type="match status" value="1"/>
</dbReference>
<keyword evidence="2" id="KW-0964">Secreted</keyword>
<evidence type="ECO:0000256" key="11">
    <source>
        <dbReference type="SAM" id="Phobius"/>
    </source>
</evidence>
<evidence type="ECO:0000256" key="3">
    <source>
        <dbReference type="ARBA" id="ARBA00022670"/>
    </source>
</evidence>
<evidence type="ECO:0000259" key="17">
    <source>
        <dbReference type="Pfam" id="PF13290"/>
    </source>
</evidence>
<feature type="domain" description="Inhibitor I9" evidence="15">
    <location>
        <begin position="65"/>
        <end position="153"/>
    </location>
</feature>
<evidence type="ECO:0000259" key="16">
    <source>
        <dbReference type="Pfam" id="PF06280"/>
    </source>
</evidence>
<keyword evidence="19" id="KW-1185">Reference proteome</keyword>
<keyword evidence="3 8" id="KW-0645">Protease</keyword>
<sequence>MNFKKGISVGLALSLVLGSNMTAFASPNELIKSLGENKEKQMVLQAQIQQDTNLQTVKDSDQVRVIVELDSEAVLEKATKKGIKLDEMSKSEVGKLQNQILKEQSSIQSKMNSNGIKFEIINSFTNVANGFSMETTLGQAKKLEGMDGVKSVTIANEYKRPEPMMNNSGEIIKTEQTWASGYNGEGTVVAVIDTGVDSAHKDMVLTDQNKAELQIEEVQAISKKNDLSGTYRTSKVPYGYNYMDNNQEILDLGPDASMHGMHVAGTVGANGDTNKDGIKGVAPEAQILAMKVFGNDPAMASTFGDVIVKAIDDSVLLGADVINMSLGSTASFVDDTDLEQVAVNRAVDNGVVMAISAGNSNVFGDGHDNPYTANPDYGVVGSPGLATDSLQVASIENNVVSGYGLEFSINGEKNVAPYTSSGTDILSVFKGQELKAVDCGLGGLPEHFPAEVKGNVALIQRGGYNFTDKIANAEKAGAIAVIVYNNASGGEGLISMLYPEGGTIPALFIGNSYGAKIAAQLKTSEVKVVANGNTVSVPNTAIGSMSDFTSWGTTPDLEFKPEITAPGGNIWSTLNDNKYGNMSGTSMASPHVAGGAALVLQRVDKDFGLTGEARARMAKKLMMSTAIAHVDNGKNQAGGVVAGSNYTSPRRQGAGVMDLQASTTTPAIVTDTTTGECKVNLKEIKGNNATFTIEVQNFSDKEVTYNVAGTVQTDLVDEQYTYLEAQNIINEKTSKFPISFSDNAIKVAAKGKTQITATVDLNNAITAYNKASIEEVFKNGGYVEGFVTLTDPTDTNPTLSIPYVGFKGEWDKAPVIDASIYDTERASFYGVTSIVNGDLDFLGADLSGKNIDGNKIAFSPNGDGANDTILPVLSYLRNMKELDIEILDKDGKVIRNLTQDFNVRKHYYDGKYAKYSIRKDATWDGTANNKVVADGAYTYRVKGKVDYENAEWQNFDFKVNVDTKAPEVNKVNYDKDAKQLEVVAEDNNKGHVYKYVLISDGKAVEENATGKFDLSKLDYKNCSVEVYDYAQNKTSVKVTEATTGEYKEPTGPAQGDTTIPSVMITGPEFFGVLNNGKVTVAGTVKDVSAIAEFTINGKNIPLTFDTHTGRWNFSTEVELNDGYHSIKVAARDAADNKIEFAHKVFVDTTAPTINLESIPTETTKNSIIISGKISDNLPSLKIKVNGNVVKTISPDWAYFNELPNAKHDLAYEVDLVDGENKIIVEAVDDAGNITVKELTINKVNEIDTMSPGTPIFTEKDGKLVLTAADDDTAVIEYSLDGEKWIKYTEPFEVTEKTTIYARAIDEAGNISKIMEYKVPDRTAPKSPVITEKDGVVTLTVADEDTTKIEYSLDNKTWTAYTEPVKVEEKATIYARALDEAGNVSEVVEYKVPDRTAPKSPVITEKDGVVTLTVADEDTTKIEYSLDNKTWTAYTEPVKVEEKATIYARALDEVGNISEIIEYKVPDRTAPKSPVITEKDGVVTLTAADEDTTKIEYSLDNKTWIAYTEPVKVEEKATIYARALDEAGNIGEVVEYKVPEKPATENPENPNSNKPNKQSKQKNNLPQTGGMVRNGVMALGGVITTVIGTVVLRRKK</sequence>
<feature type="signal peptide" evidence="12">
    <location>
        <begin position="1"/>
        <end position="25"/>
    </location>
</feature>
<dbReference type="Gene3D" id="2.60.40.4070">
    <property type="match status" value="1"/>
</dbReference>
<keyword evidence="6 8" id="KW-0378">Hydrolase</keyword>
<evidence type="ECO:0000313" key="18">
    <source>
        <dbReference type="EMBL" id="GAA0773654.1"/>
    </source>
</evidence>
<feature type="domain" description="C5a peptidase/Subtilisin-like protease SBT2-like Fn3-like" evidence="16">
    <location>
        <begin position="679"/>
        <end position="804"/>
    </location>
</feature>
<evidence type="ECO:0008006" key="20">
    <source>
        <dbReference type="Google" id="ProtNLM"/>
    </source>
</evidence>
<dbReference type="PRINTS" id="PR00723">
    <property type="entry name" value="SUBTILISIN"/>
</dbReference>
<dbReference type="CDD" id="cd02133">
    <property type="entry name" value="PA_C5a_like"/>
    <property type="match status" value="1"/>
</dbReference>
<evidence type="ECO:0000256" key="10">
    <source>
        <dbReference type="SAM" id="MobiDB-lite"/>
    </source>
</evidence>
<accession>A0ABP3VZG6</accession>
<proteinExistence type="inferred from homology"/>
<evidence type="ECO:0000256" key="6">
    <source>
        <dbReference type="ARBA" id="ARBA00022801"/>
    </source>
</evidence>
<feature type="active site" description="Charge relay system" evidence="8">
    <location>
        <position position="586"/>
    </location>
</feature>
<keyword evidence="11" id="KW-1133">Transmembrane helix</keyword>
<dbReference type="PROSITE" id="PS00137">
    <property type="entry name" value="SUBTILASE_HIS"/>
    <property type="match status" value="1"/>
</dbReference>
<dbReference type="InterPro" id="IPR013783">
    <property type="entry name" value="Ig-like_fold"/>
</dbReference>
<keyword evidence="7 8" id="KW-0720">Serine protease</keyword>
<feature type="compositionally biased region" description="Low complexity" evidence="10">
    <location>
        <begin position="1544"/>
        <end position="1563"/>
    </location>
</feature>
<evidence type="ECO:0000256" key="2">
    <source>
        <dbReference type="ARBA" id="ARBA00022525"/>
    </source>
</evidence>
<dbReference type="Proteomes" id="UP001501047">
    <property type="component" value="Unassembled WGS sequence"/>
</dbReference>
<evidence type="ECO:0000256" key="5">
    <source>
        <dbReference type="ARBA" id="ARBA00022737"/>
    </source>
</evidence>
<feature type="domain" description="PA" evidence="14">
    <location>
        <begin position="447"/>
        <end position="517"/>
    </location>
</feature>
<dbReference type="PROSITE" id="PS51892">
    <property type="entry name" value="SUBTILASE"/>
    <property type="match status" value="1"/>
</dbReference>
<dbReference type="SUPFAM" id="SSF52743">
    <property type="entry name" value="Subtilisin-like"/>
    <property type="match status" value="1"/>
</dbReference>
<protein>
    <recommendedName>
        <fullName evidence="20">Lactocepin</fullName>
    </recommendedName>
</protein>
<dbReference type="InterPro" id="IPR059177">
    <property type="entry name" value="GH29D-like_dom"/>
</dbReference>
<dbReference type="InterPro" id="IPR010435">
    <property type="entry name" value="C5a/SBT2-like_Fn3"/>
</dbReference>
<evidence type="ECO:0000259" key="13">
    <source>
        <dbReference type="Pfam" id="PF00082"/>
    </source>
</evidence>